<dbReference type="Gramene" id="GBG70444">
    <property type="protein sequence ID" value="GBG70444"/>
    <property type="gene ID" value="CBR_g6572"/>
</dbReference>
<evidence type="ECO:0000256" key="5">
    <source>
        <dbReference type="ARBA" id="ARBA00023242"/>
    </source>
</evidence>
<feature type="compositionally biased region" description="Pro residues" evidence="8">
    <location>
        <begin position="37"/>
        <end position="46"/>
    </location>
</feature>
<dbReference type="GO" id="GO:0043078">
    <property type="term" value="C:polar nucleus"/>
    <property type="evidence" value="ECO:0007669"/>
    <property type="project" value="EnsemblPlants"/>
</dbReference>
<comment type="caution">
    <text evidence="9">The sequence shown here is derived from an EMBL/GenBank/DDBJ whole genome shotgun (WGS) entry which is preliminary data.</text>
</comment>
<dbReference type="SUPFAM" id="SSF140718">
    <property type="entry name" value="Mediator hinge subcomplex-like"/>
    <property type="match status" value="1"/>
</dbReference>
<sequence>MDVVSQLQDQANHMASLFFNYVGALQRDAPPVRLGDEPPPPPPPPEVDVKGQGKMMATAVVQAAKTFDALVGALPVTAGGEEEQLKRIAELQAENEAVANELQSELSAMEAELAQVREVFHLVVDHCLRKPKVVNAK</sequence>
<evidence type="ECO:0000256" key="7">
    <source>
        <dbReference type="SAM" id="Coils"/>
    </source>
</evidence>
<dbReference type="EMBL" id="BFEA01000130">
    <property type="protein sequence ID" value="GBG70444.1"/>
    <property type="molecule type" value="Genomic_DNA"/>
</dbReference>
<evidence type="ECO:0000256" key="1">
    <source>
        <dbReference type="ARBA" id="ARBA00004123"/>
    </source>
</evidence>
<dbReference type="PANTHER" id="PTHR13381">
    <property type="entry name" value="RNA POLYMERASE II HOLOENZYME COMPONENT SRB7"/>
    <property type="match status" value="1"/>
</dbReference>
<evidence type="ECO:0000256" key="3">
    <source>
        <dbReference type="ARBA" id="ARBA00023159"/>
    </source>
</evidence>
<keyword evidence="2 6" id="KW-0805">Transcription regulation</keyword>
<keyword evidence="4 6" id="KW-0804">Transcription</keyword>
<dbReference type="GO" id="GO:0016592">
    <property type="term" value="C:mediator complex"/>
    <property type="evidence" value="ECO:0007669"/>
    <property type="project" value="UniProtKB-UniRule"/>
</dbReference>
<evidence type="ECO:0000256" key="8">
    <source>
        <dbReference type="SAM" id="MobiDB-lite"/>
    </source>
</evidence>
<dbReference type="STRING" id="69332.A0A388KK69"/>
<evidence type="ECO:0000313" key="9">
    <source>
        <dbReference type="EMBL" id="GBG70444.1"/>
    </source>
</evidence>
<feature type="coiled-coil region" evidence="7">
    <location>
        <begin position="81"/>
        <end position="119"/>
    </location>
</feature>
<protein>
    <recommendedName>
        <fullName evidence="6">Mediator of RNA polymerase II transcription subunit 21</fullName>
    </recommendedName>
</protein>
<proteinExistence type="inferred from homology"/>
<dbReference type="Gene3D" id="6.10.280.10">
    <property type="entry name" value="Mediator complex, subunit Med21"/>
    <property type="match status" value="1"/>
</dbReference>
<keyword evidence="7" id="KW-0175">Coiled coil</keyword>
<dbReference type="Proteomes" id="UP000265515">
    <property type="component" value="Unassembled WGS sequence"/>
</dbReference>
<evidence type="ECO:0000313" key="10">
    <source>
        <dbReference type="Proteomes" id="UP000265515"/>
    </source>
</evidence>
<evidence type="ECO:0000256" key="6">
    <source>
        <dbReference type="RuleBase" id="RU366036"/>
    </source>
</evidence>
<comment type="subunit">
    <text evidence="6">Component of the Mediator complex.</text>
</comment>
<feature type="region of interest" description="Disordered" evidence="8">
    <location>
        <begin position="29"/>
        <end position="49"/>
    </location>
</feature>
<dbReference type="InterPro" id="IPR021384">
    <property type="entry name" value="Mediator_Med21"/>
</dbReference>
<evidence type="ECO:0000256" key="4">
    <source>
        <dbReference type="ARBA" id="ARBA00023163"/>
    </source>
</evidence>
<evidence type="ECO:0000256" key="2">
    <source>
        <dbReference type="ARBA" id="ARBA00023015"/>
    </source>
</evidence>
<gene>
    <name evidence="9" type="ORF">CBR_g6572</name>
</gene>
<comment type="subcellular location">
    <subcellularLocation>
        <location evidence="1 6">Nucleus</location>
    </subcellularLocation>
</comment>
<keyword evidence="3 6" id="KW-0010">Activator</keyword>
<comment type="function">
    <text evidence="6">Component of the Mediator complex, a coactivator involved in the regulated transcription of nearly all RNA polymerase II-dependent genes. Mediator functions as a bridge to convey information from gene-specific regulatory proteins to the basal RNA polymerase II transcription machinery. Mediator is recruited to promoters by direct interactions with regulatory proteins and serves as a scaffold for the assembly of a functional preinitiation complex with RNA polymerase II and the general transcription factors.</text>
</comment>
<dbReference type="OrthoDB" id="526653at2759"/>
<comment type="similarity">
    <text evidence="6">Belongs to the Mediator complex subunit 21 family.</text>
</comment>
<dbReference type="InterPro" id="IPR037212">
    <property type="entry name" value="Med7/Med21-like"/>
</dbReference>
<dbReference type="GO" id="GO:0003712">
    <property type="term" value="F:transcription coregulator activity"/>
    <property type="evidence" value="ECO:0007669"/>
    <property type="project" value="TreeGrafter"/>
</dbReference>
<dbReference type="GO" id="GO:0006357">
    <property type="term" value="P:regulation of transcription by RNA polymerase II"/>
    <property type="evidence" value="ECO:0007669"/>
    <property type="project" value="TreeGrafter"/>
</dbReference>
<accession>A0A388KK69</accession>
<organism evidence="9 10">
    <name type="scientific">Chara braunii</name>
    <name type="common">Braun's stonewort</name>
    <dbReference type="NCBI Taxonomy" id="69332"/>
    <lineage>
        <taxon>Eukaryota</taxon>
        <taxon>Viridiplantae</taxon>
        <taxon>Streptophyta</taxon>
        <taxon>Charophyceae</taxon>
        <taxon>Charales</taxon>
        <taxon>Characeae</taxon>
        <taxon>Chara</taxon>
    </lineage>
</organism>
<dbReference type="AlphaFoldDB" id="A0A388KK69"/>
<dbReference type="PANTHER" id="PTHR13381:SF0">
    <property type="entry name" value="MEDIATOR OF RNA POLYMERASE II TRANSCRIPTION SUBUNIT 21"/>
    <property type="match status" value="1"/>
</dbReference>
<dbReference type="GO" id="GO:0050832">
    <property type="term" value="P:defense response to fungus"/>
    <property type="evidence" value="ECO:0007669"/>
    <property type="project" value="EnsemblPlants"/>
</dbReference>
<reference evidence="9 10" key="1">
    <citation type="journal article" date="2018" name="Cell">
        <title>The Chara Genome: Secondary Complexity and Implications for Plant Terrestrialization.</title>
        <authorList>
            <person name="Nishiyama T."/>
            <person name="Sakayama H."/>
            <person name="Vries J.D."/>
            <person name="Buschmann H."/>
            <person name="Saint-Marcoux D."/>
            <person name="Ullrich K.K."/>
            <person name="Haas F.B."/>
            <person name="Vanderstraeten L."/>
            <person name="Becker D."/>
            <person name="Lang D."/>
            <person name="Vosolsobe S."/>
            <person name="Rombauts S."/>
            <person name="Wilhelmsson P.K.I."/>
            <person name="Janitza P."/>
            <person name="Kern R."/>
            <person name="Heyl A."/>
            <person name="Rumpler F."/>
            <person name="Villalobos L.I.A.C."/>
            <person name="Clay J.M."/>
            <person name="Skokan R."/>
            <person name="Toyoda A."/>
            <person name="Suzuki Y."/>
            <person name="Kagoshima H."/>
            <person name="Schijlen E."/>
            <person name="Tajeshwar N."/>
            <person name="Catarino B."/>
            <person name="Hetherington A.J."/>
            <person name="Saltykova A."/>
            <person name="Bonnot C."/>
            <person name="Breuninger H."/>
            <person name="Symeonidi A."/>
            <person name="Radhakrishnan G.V."/>
            <person name="Van Nieuwerburgh F."/>
            <person name="Deforce D."/>
            <person name="Chang C."/>
            <person name="Karol K.G."/>
            <person name="Hedrich R."/>
            <person name="Ulvskov P."/>
            <person name="Glockner G."/>
            <person name="Delwiche C.F."/>
            <person name="Petrasek J."/>
            <person name="Van de Peer Y."/>
            <person name="Friml J."/>
            <person name="Beilby M."/>
            <person name="Dolan L."/>
            <person name="Kohara Y."/>
            <person name="Sugano S."/>
            <person name="Fujiyama A."/>
            <person name="Delaux P.-M."/>
            <person name="Quint M."/>
            <person name="TheiBen G."/>
            <person name="Hagemann M."/>
            <person name="Harholt J."/>
            <person name="Dunand C."/>
            <person name="Zachgo S."/>
            <person name="Langdale J."/>
            <person name="Maumus F."/>
            <person name="Straeten D.V.D."/>
            <person name="Gould S.B."/>
            <person name="Rensing S.A."/>
        </authorList>
    </citation>
    <scope>NUCLEOTIDE SEQUENCE [LARGE SCALE GENOMIC DNA]</scope>
    <source>
        <strain evidence="9 10">S276</strain>
    </source>
</reference>
<keyword evidence="5 6" id="KW-0539">Nucleus</keyword>
<keyword evidence="10" id="KW-1185">Reference proteome</keyword>
<dbReference type="Pfam" id="PF11221">
    <property type="entry name" value="Med21"/>
    <property type="match status" value="1"/>
</dbReference>
<dbReference type="OMA" id="TDNCINF"/>
<name>A0A388KK69_CHABU</name>